<dbReference type="RefSeq" id="WP_290361385.1">
    <property type="nucleotide sequence ID" value="NZ_JAUHHC010000007.1"/>
</dbReference>
<evidence type="ECO:0000259" key="2">
    <source>
        <dbReference type="Pfam" id="PF07331"/>
    </source>
</evidence>
<organism evidence="3 4">
    <name type="scientific">Roseateles violae</name>
    <dbReference type="NCBI Taxonomy" id="3058042"/>
    <lineage>
        <taxon>Bacteria</taxon>
        <taxon>Pseudomonadati</taxon>
        <taxon>Pseudomonadota</taxon>
        <taxon>Betaproteobacteria</taxon>
        <taxon>Burkholderiales</taxon>
        <taxon>Sphaerotilaceae</taxon>
        <taxon>Roseateles</taxon>
    </lineage>
</organism>
<feature type="domain" description="DUF1468" evidence="2">
    <location>
        <begin position="19"/>
        <end position="167"/>
    </location>
</feature>
<keyword evidence="1" id="KW-0472">Membrane</keyword>
<protein>
    <submittedName>
        <fullName evidence="3">Tripartite tricarboxylate transporter TctB family protein</fullName>
    </submittedName>
</protein>
<gene>
    <name evidence="3" type="ORF">QWJ38_22530</name>
</gene>
<name>A0ABT8DZU5_9BURK</name>
<dbReference type="EMBL" id="JAUHHC010000007">
    <property type="protein sequence ID" value="MDN3923074.1"/>
    <property type="molecule type" value="Genomic_DNA"/>
</dbReference>
<keyword evidence="1" id="KW-0812">Transmembrane</keyword>
<dbReference type="Pfam" id="PF07331">
    <property type="entry name" value="TctB"/>
    <property type="match status" value="1"/>
</dbReference>
<comment type="caution">
    <text evidence="3">The sequence shown here is derived from an EMBL/GenBank/DDBJ whole genome shotgun (WGS) entry which is preliminary data.</text>
</comment>
<feature type="transmembrane region" description="Helical" evidence="1">
    <location>
        <begin position="50"/>
        <end position="68"/>
    </location>
</feature>
<accession>A0ABT8DZU5</accession>
<feature type="transmembrane region" description="Helical" evidence="1">
    <location>
        <begin position="141"/>
        <end position="166"/>
    </location>
</feature>
<dbReference type="InterPro" id="IPR009936">
    <property type="entry name" value="DUF1468"/>
</dbReference>
<evidence type="ECO:0000313" key="3">
    <source>
        <dbReference type="EMBL" id="MDN3923074.1"/>
    </source>
</evidence>
<keyword evidence="1" id="KW-1133">Transmembrane helix</keyword>
<feature type="transmembrane region" description="Helical" evidence="1">
    <location>
        <begin position="89"/>
        <end position="105"/>
    </location>
</feature>
<evidence type="ECO:0000313" key="4">
    <source>
        <dbReference type="Proteomes" id="UP001228044"/>
    </source>
</evidence>
<sequence length="175" mass="18392">MSGDPRMGQRSQRRFQMGVGLGVLLIGAMLAWGASYISSDAGYAGVGPNALPWLVSVVLIICGLWLIWEARSGGFREMEAPSGAVRGDWRAVAWVIAGVVVNAALITTLGFVLACALCFALAVRGLRIAEGRPGGDLRQSLIDLATGLAIAAPVFWMFGQLLAIHLPGLTASGWL</sequence>
<reference evidence="3 4" key="1">
    <citation type="submission" date="2023-06" db="EMBL/GenBank/DDBJ databases">
        <title>Pelomonas sp. PFR6 16S ribosomal RNA gene Genome sequencing and assembly.</title>
        <authorList>
            <person name="Woo H."/>
        </authorList>
    </citation>
    <scope>NUCLEOTIDE SEQUENCE [LARGE SCALE GENOMIC DNA]</scope>
    <source>
        <strain evidence="3 4">PFR6</strain>
    </source>
</reference>
<feature type="transmembrane region" description="Helical" evidence="1">
    <location>
        <begin position="21"/>
        <end position="38"/>
    </location>
</feature>
<proteinExistence type="predicted"/>
<evidence type="ECO:0000256" key="1">
    <source>
        <dbReference type="SAM" id="Phobius"/>
    </source>
</evidence>
<dbReference type="Proteomes" id="UP001228044">
    <property type="component" value="Unassembled WGS sequence"/>
</dbReference>
<keyword evidence="4" id="KW-1185">Reference proteome</keyword>